<dbReference type="PANTHER" id="PTHR11733">
    <property type="entry name" value="ZINC METALLOPROTEASE FAMILY M13 NEPRILYSIN-RELATED"/>
    <property type="match status" value="1"/>
</dbReference>
<gene>
    <name evidence="11" type="ORF">ASAP_1849</name>
</gene>
<dbReference type="EMBL" id="CBLX010000013">
    <property type="protein sequence ID" value="CDG39894.1"/>
    <property type="molecule type" value="Genomic_DNA"/>
</dbReference>
<dbReference type="GO" id="GO:0046872">
    <property type="term" value="F:metal ion binding"/>
    <property type="evidence" value="ECO:0007669"/>
    <property type="project" value="UniProtKB-KW"/>
</dbReference>
<keyword evidence="8" id="KW-0732">Signal</keyword>
<evidence type="ECO:0000256" key="3">
    <source>
        <dbReference type="ARBA" id="ARBA00022670"/>
    </source>
</evidence>
<comment type="caution">
    <text evidence="11">The sequence shown here is derived from an EMBL/GenBank/DDBJ whole genome shotgun (WGS) entry which is preliminary data.</text>
</comment>
<dbReference type="Gene3D" id="1.10.1380.10">
    <property type="entry name" value="Neutral endopeptidase , domain2"/>
    <property type="match status" value="1"/>
</dbReference>
<protein>
    <submittedName>
        <fullName evidence="11">Metallopeptidase</fullName>
    </submittedName>
</protein>
<dbReference type="GO" id="GO:0016485">
    <property type="term" value="P:protein processing"/>
    <property type="evidence" value="ECO:0007669"/>
    <property type="project" value="TreeGrafter"/>
</dbReference>
<dbReference type="Gene3D" id="3.40.390.10">
    <property type="entry name" value="Collagenase (Catalytic Domain)"/>
    <property type="match status" value="1"/>
</dbReference>
<dbReference type="Proteomes" id="UP000027583">
    <property type="component" value="Unassembled WGS sequence"/>
</dbReference>
<organism evidence="11 12">
    <name type="scientific">Asaia bogorensis</name>
    <dbReference type="NCBI Taxonomy" id="91915"/>
    <lineage>
        <taxon>Bacteria</taxon>
        <taxon>Pseudomonadati</taxon>
        <taxon>Pseudomonadota</taxon>
        <taxon>Alphaproteobacteria</taxon>
        <taxon>Acetobacterales</taxon>
        <taxon>Acetobacteraceae</taxon>
        <taxon>Asaia</taxon>
    </lineage>
</organism>
<reference evidence="11 12" key="2">
    <citation type="journal article" date="2014" name="PLoS ONE">
        <title>Evolution of mitochondria reconstructed from the energy metabolism of living bacteria.</title>
        <authorList>
            <person name="Degli Esposti M."/>
            <person name="Chouaia B."/>
            <person name="Comandatore F."/>
            <person name="Crotti E."/>
            <person name="Sassera D."/>
            <person name="Lievens P.M."/>
            <person name="Daffonchio D."/>
            <person name="Bandi C."/>
        </authorList>
    </citation>
    <scope>NUCLEOTIDE SEQUENCE [LARGE SCALE GENOMIC DNA]</scope>
    <source>
        <strain evidence="11 12">SF2.1</strain>
    </source>
</reference>
<sequence length="699" mass="77215">MTGKFKRTTSLWLGAVSVIALTHQVLPAAHAAGAAPAKADASVKPYDPSWGFNMSGMDKAVRPGDNFFQYANGTYLKNVVIPADRSSFGPFVILAETAHERVQSILTDAGRHPAAEPKTTEEKLGAFYATFLDTAKADKLGAEPLKADLATIQAVKDPSSLARLFGQAASNFQYSPFGLMINADDNNPEQYALSLHQGHLGLPDRDYYLKPDFAAKKKAYQAYIAKTLGMISWPDAEQTAAKIVALETTLAQSEWSRTELRDPVKVYNPMTVDELAKKAPGVDWTAFLTGAGIPADKLGARRIIIGEPTALAGMAKTLAGADYGTLRAWLAFHLAVNASPYLSHDFVQSSFDFYDHELEGSPQLPARWKQAVEHTEDAMGWAIGKVYVDRYFPPAAKARITELTHDVKNAFANRLAHNAWMAPATREAAGRKLQNFEIQVGYPNTWRNYDGLTVKPGDLYGNGARAVAFEWQYNLGHLDKKVDRNEWFMTPQTVNAYNDPNQVEIVFPAAILQPPFFDPKGDAAVNYGAIGGVIGHEMTHSFDDEGRQYDEHGRLHQWWTPDDVKRFQALAERFGKQYDAFEVLPGVHLNGKLTMGENIADLGGLTLALDAYHASLHGKPAPVVHGLTGDQRVFLGWAQVWRQKLRPDSIRNRAVTDPHSAPEARVNLPMHNIDAWYDAFGVKTGDKLYLAPEDRVKIW</sequence>
<dbReference type="InterPro" id="IPR024079">
    <property type="entry name" value="MetalloPept_cat_dom_sf"/>
</dbReference>
<dbReference type="AlphaFoldDB" id="A0A060QFI3"/>
<feature type="domain" description="Peptidase M13 N-terminal" evidence="10">
    <location>
        <begin position="63"/>
        <end position="443"/>
    </location>
</feature>
<dbReference type="GO" id="GO:0004222">
    <property type="term" value="F:metalloendopeptidase activity"/>
    <property type="evidence" value="ECO:0007669"/>
    <property type="project" value="InterPro"/>
</dbReference>
<evidence type="ECO:0000256" key="1">
    <source>
        <dbReference type="ARBA" id="ARBA00001947"/>
    </source>
</evidence>
<dbReference type="Pfam" id="PF05649">
    <property type="entry name" value="Peptidase_M13_N"/>
    <property type="match status" value="1"/>
</dbReference>
<reference evidence="11 12" key="1">
    <citation type="journal article" date="2014" name="Genome Biol. Evol.">
        <title>Acetic acid bacteria genomes reveal functional traits for adaptation to life in insect guts.</title>
        <authorList>
            <person name="Chouaia B."/>
            <person name="Gaiarsa S."/>
            <person name="Crotti E."/>
            <person name="Comandatore F."/>
            <person name="Degli Esposti M."/>
            <person name="Ricci I."/>
            <person name="Alma A."/>
            <person name="Favia G."/>
            <person name="Bandi C."/>
            <person name="Daffonchio D."/>
        </authorList>
    </citation>
    <scope>NUCLEOTIDE SEQUENCE [LARGE SCALE GENOMIC DNA]</scope>
    <source>
        <strain evidence="11 12">SF2.1</strain>
    </source>
</reference>
<keyword evidence="5" id="KW-0378">Hydrolase</keyword>
<evidence type="ECO:0000256" key="5">
    <source>
        <dbReference type="ARBA" id="ARBA00022801"/>
    </source>
</evidence>
<keyword evidence="7" id="KW-0482">Metalloprotease</keyword>
<dbReference type="eggNOG" id="COG3590">
    <property type="taxonomic scope" value="Bacteria"/>
</dbReference>
<dbReference type="PROSITE" id="PS51885">
    <property type="entry name" value="NEPRILYSIN"/>
    <property type="match status" value="1"/>
</dbReference>
<dbReference type="PRINTS" id="PR00786">
    <property type="entry name" value="NEPRILYSIN"/>
</dbReference>
<evidence type="ECO:0000256" key="2">
    <source>
        <dbReference type="ARBA" id="ARBA00007357"/>
    </source>
</evidence>
<evidence type="ECO:0000313" key="12">
    <source>
        <dbReference type="Proteomes" id="UP000027583"/>
    </source>
</evidence>
<name>A0A060QFI3_9PROT</name>
<dbReference type="CDD" id="cd08662">
    <property type="entry name" value="M13"/>
    <property type="match status" value="1"/>
</dbReference>
<evidence type="ECO:0000256" key="4">
    <source>
        <dbReference type="ARBA" id="ARBA00022723"/>
    </source>
</evidence>
<feature type="chain" id="PRO_5001589183" evidence="8">
    <location>
        <begin position="32"/>
        <end position="699"/>
    </location>
</feature>
<comment type="similarity">
    <text evidence="2">Belongs to the peptidase M13 family.</text>
</comment>
<keyword evidence="3" id="KW-0645">Protease</keyword>
<dbReference type="InterPro" id="IPR018497">
    <property type="entry name" value="Peptidase_M13_C"/>
</dbReference>
<evidence type="ECO:0000256" key="7">
    <source>
        <dbReference type="ARBA" id="ARBA00023049"/>
    </source>
</evidence>
<evidence type="ECO:0000259" key="10">
    <source>
        <dbReference type="Pfam" id="PF05649"/>
    </source>
</evidence>
<dbReference type="InterPro" id="IPR042089">
    <property type="entry name" value="Peptidase_M13_dom_2"/>
</dbReference>
<dbReference type="PANTHER" id="PTHR11733:SF167">
    <property type="entry name" value="FI17812P1-RELATED"/>
    <property type="match status" value="1"/>
</dbReference>
<dbReference type="Pfam" id="PF01431">
    <property type="entry name" value="Peptidase_M13"/>
    <property type="match status" value="1"/>
</dbReference>
<feature type="domain" description="Peptidase M13 C-terminal" evidence="9">
    <location>
        <begin position="495"/>
        <end position="696"/>
    </location>
</feature>
<feature type="signal peptide" evidence="8">
    <location>
        <begin position="1"/>
        <end position="31"/>
    </location>
</feature>
<dbReference type="RefSeq" id="WP_023978096.1">
    <property type="nucleotide sequence ID" value="NZ_CBLX010000013.1"/>
</dbReference>
<evidence type="ECO:0000313" key="11">
    <source>
        <dbReference type="EMBL" id="CDG39894.1"/>
    </source>
</evidence>
<dbReference type="InterPro" id="IPR008753">
    <property type="entry name" value="Peptidase_M13_N"/>
</dbReference>
<keyword evidence="4" id="KW-0479">Metal-binding</keyword>
<evidence type="ECO:0000256" key="6">
    <source>
        <dbReference type="ARBA" id="ARBA00022833"/>
    </source>
</evidence>
<dbReference type="SUPFAM" id="SSF55486">
    <property type="entry name" value="Metalloproteases ('zincins'), catalytic domain"/>
    <property type="match status" value="1"/>
</dbReference>
<evidence type="ECO:0000256" key="8">
    <source>
        <dbReference type="SAM" id="SignalP"/>
    </source>
</evidence>
<evidence type="ECO:0000259" key="9">
    <source>
        <dbReference type="Pfam" id="PF01431"/>
    </source>
</evidence>
<comment type="cofactor">
    <cofactor evidence="1">
        <name>Zn(2+)</name>
        <dbReference type="ChEBI" id="CHEBI:29105"/>
    </cofactor>
</comment>
<accession>A0A060QFI3</accession>
<proteinExistence type="inferred from homology"/>
<dbReference type="InterPro" id="IPR000718">
    <property type="entry name" value="Peptidase_M13"/>
</dbReference>
<dbReference type="GO" id="GO:0005886">
    <property type="term" value="C:plasma membrane"/>
    <property type="evidence" value="ECO:0007669"/>
    <property type="project" value="TreeGrafter"/>
</dbReference>
<keyword evidence="6" id="KW-0862">Zinc</keyword>